<comment type="caution">
    <text evidence="1">The sequence shown here is derived from an EMBL/GenBank/DDBJ whole genome shotgun (WGS) entry which is preliminary data.</text>
</comment>
<reference evidence="1" key="2">
    <citation type="journal article" date="2020" name="Nat. Commun.">
        <title>Large-scale genome sequencing of mycorrhizal fungi provides insights into the early evolution of symbiotic traits.</title>
        <authorList>
            <person name="Miyauchi S."/>
            <person name="Kiss E."/>
            <person name="Kuo A."/>
            <person name="Drula E."/>
            <person name="Kohler A."/>
            <person name="Sanchez-Garcia M."/>
            <person name="Morin E."/>
            <person name="Andreopoulos B."/>
            <person name="Barry K.W."/>
            <person name="Bonito G."/>
            <person name="Buee M."/>
            <person name="Carver A."/>
            <person name="Chen C."/>
            <person name="Cichocki N."/>
            <person name="Clum A."/>
            <person name="Culley D."/>
            <person name="Crous P.W."/>
            <person name="Fauchery L."/>
            <person name="Girlanda M."/>
            <person name="Hayes R.D."/>
            <person name="Keri Z."/>
            <person name="LaButti K."/>
            <person name="Lipzen A."/>
            <person name="Lombard V."/>
            <person name="Magnuson J."/>
            <person name="Maillard F."/>
            <person name="Murat C."/>
            <person name="Nolan M."/>
            <person name="Ohm R.A."/>
            <person name="Pangilinan J."/>
            <person name="Pereira M.F."/>
            <person name="Perotto S."/>
            <person name="Peter M."/>
            <person name="Pfister S."/>
            <person name="Riley R."/>
            <person name="Sitrit Y."/>
            <person name="Stielow J.B."/>
            <person name="Szollosi G."/>
            <person name="Zifcakova L."/>
            <person name="Stursova M."/>
            <person name="Spatafora J.W."/>
            <person name="Tedersoo L."/>
            <person name="Vaario L.M."/>
            <person name="Yamada A."/>
            <person name="Yan M."/>
            <person name="Wang P."/>
            <person name="Xu J."/>
            <person name="Bruns T."/>
            <person name="Baldrian P."/>
            <person name="Vilgalys R."/>
            <person name="Dunand C."/>
            <person name="Henrissat B."/>
            <person name="Grigoriev I.V."/>
            <person name="Hibbett D."/>
            <person name="Nagy L.G."/>
            <person name="Martin F.M."/>
        </authorList>
    </citation>
    <scope>NUCLEOTIDE SEQUENCE</scope>
    <source>
        <strain evidence="1">P2</strain>
    </source>
</reference>
<name>A0ACB6YX18_THEGA</name>
<gene>
    <name evidence="1" type="ORF">BDM02DRAFT_3124969</name>
</gene>
<sequence>MDSCPSYTAAFTFPVLGHVDTFSPFSCSHSRYELVEPPHTVTSTAGYDSVTVPLGGGRTPFWTTSITSPLRRRG</sequence>
<evidence type="ECO:0000313" key="2">
    <source>
        <dbReference type="Proteomes" id="UP000886501"/>
    </source>
</evidence>
<dbReference type="Proteomes" id="UP000886501">
    <property type="component" value="Unassembled WGS sequence"/>
</dbReference>
<dbReference type="EMBL" id="MU118836">
    <property type="protein sequence ID" value="KAF9641966.1"/>
    <property type="molecule type" value="Genomic_DNA"/>
</dbReference>
<accession>A0ACB6YX18</accession>
<reference evidence="1" key="1">
    <citation type="submission" date="2019-10" db="EMBL/GenBank/DDBJ databases">
        <authorList>
            <consortium name="DOE Joint Genome Institute"/>
            <person name="Kuo A."/>
            <person name="Miyauchi S."/>
            <person name="Kiss E."/>
            <person name="Drula E."/>
            <person name="Kohler A."/>
            <person name="Sanchez-Garcia M."/>
            <person name="Andreopoulos B."/>
            <person name="Barry K.W."/>
            <person name="Bonito G."/>
            <person name="Buee M."/>
            <person name="Carver A."/>
            <person name="Chen C."/>
            <person name="Cichocki N."/>
            <person name="Clum A."/>
            <person name="Culley D."/>
            <person name="Crous P.W."/>
            <person name="Fauchery L."/>
            <person name="Girlanda M."/>
            <person name="Hayes R."/>
            <person name="Keri Z."/>
            <person name="Labutti K."/>
            <person name="Lipzen A."/>
            <person name="Lombard V."/>
            <person name="Magnuson J."/>
            <person name="Maillard F."/>
            <person name="Morin E."/>
            <person name="Murat C."/>
            <person name="Nolan M."/>
            <person name="Ohm R."/>
            <person name="Pangilinan J."/>
            <person name="Pereira M."/>
            <person name="Perotto S."/>
            <person name="Peter M."/>
            <person name="Riley R."/>
            <person name="Sitrit Y."/>
            <person name="Stielow B."/>
            <person name="Szollosi G."/>
            <person name="Zifcakova L."/>
            <person name="Stursova M."/>
            <person name="Spatafora J.W."/>
            <person name="Tedersoo L."/>
            <person name="Vaario L.-M."/>
            <person name="Yamada A."/>
            <person name="Yan M."/>
            <person name="Wang P."/>
            <person name="Xu J."/>
            <person name="Bruns T."/>
            <person name="Baldrian P."/>
            <person name="Vilgalys R."/>
            <person name="Henrissat B."/>
            <person name="Grigoriev I.V."/>
            <person name="Hibbett D."/>
            <person name="Nagy L.G."/>
            <person name="Martin F.M."/>
        </authorList>
    </citation>
    <scope>NUCLEOTIDE SEQUENCE</scope>
    <source>
        <strain evidence="1">P2</strain>
    </source>
</reference>
<keyword evidence="2" id="KW-1185">Reference proteome</keyword>
<organism evidence="1 2">
    <name type="scientific">Thelephora ganbajun</name>
    <name type="common">Ganba fungus</name>
    <dbReference type="NCBI Taxonomy" id="370292"/>
    <lineage>
        <taxon>Eukaryota</taxon>
        <taxon>Fungi</taxon>
        <taxon>Dikarya</taxon>
        <taxon>Basidiomycota</taxon>
        <taxon>Agaricomycotina</taxon>
        <taxon>Agaricomycetes</taxon>
        <taxon>Thelephorales</taxon>
        <taxon>Thelephoraceae</taxon>
        <taxon>Thelephora</taxon>
    </lineage>
</organism>
<protein>
    <submittedName>
        <fullName evidence="1">Uncharacterized protein</fullName>
    </submittedName>
</protein>
<proteinExistence type="predicted"/>
<evidence type="ECO:0000313" key="1">
    <source>
        <dbReference type="EMBL" id="KAF9641966.1"/>
    </source>
</evidence>